<keyword evidence="3" id="KW-1185">Reference proteome</keyword>
<keyword evidence="1" id="KW-0472">Membrane</keyword>
<name>A0A1I5CR41_9MICO</name>
<feature type="transmembrane region" description="Helical" evidence="1">
    <location>
        <begin position="80"/>
        <end position="104"/>
    </location>
</feature>
<evidence type="ECO:0000256" key="1">
    <source>
        <dbReference type="SAM" id="Phobius"/>
    </source>
</evidence>
<feature type="transmembrane region" description="Helical" evidence="1">
    <location>
        <begin position="42"/>
        <end position="68"/>
    </location>
</feature>
<dbReference type="STRING" id="995034.SAMN05216219_2497"/>
<organism evidence="2 3">
    <name type="scientific">Mycetocola miduiensis</name>
    <dbReference type="NCBI Taxonomy" id="995034"/>
    <lineage>
        <taxon>Bacteria</taxon>
        <taxon>Bacillati</taxon>
        <taxon>Actinomycetota</taxon>
        <taxon>Actinomycetes</taxon>
        <taxon>Micrococcales</taxon>
        <taxon>Microbacteriaceae</taxon>
        <taxon>Mycetocola</taxon>
    </lineage>
</organism>
<proteinExistence type="predicted"/>
<evidence type="ECO:0000313" key="2">
    <source>
        <dbReference type="EMBL" id="SFN89403.1"/>
    </source>
</evidence>
<dbReference type="Proteomes" id="UP000198867">
    <property type="component" value="Unassembled WGS sequence"/>
</dbReference>
<keyword evidence="1" id="KW-1133">Transmembrane helix</keyword>
<dbReference type="EMBL" id="FOVM01000007">
    <property type="protein sequence ID" value="SFN89403.1"/>
    <property type="molecule type" value="Genomic_DNA"/>
</dbReference>
<dbReference type="AlphaFoldDB" id="A0A1I5CR41"/>
<reference evidence="3" key="1">
    <citation type="submission" date="2016-10" db="EMBL/GenBank/DDBJ databases">
        <authorList>
            <person name="Varghese N."/>
            <person name="Submissions S."/>
        </authorList>
    </citation>
    <scope>NUCLEOTIDE SEQUENCE [LARGE SCALE GENOMIC DNA]</scope>
    <source>
        <strain evidence="3">CGMCC 1.11101</strain>
    </source>
</reference>
<protein>
    <submittedName>
        <fullName evidence="2">Uncharacterized protein</fullName>
    </submittedName>
</protein>
<dbReference type="OrthoDB" id="5121259at2"/>
<gene>
    <name evidence="2" type="ORF">SAMN05216219_2497</name>
</gene>
<evidence type="ECO:0000313" key="3">
    <source>
        <dbReference type="Proteomes" id="UP000198867"/>
    </source>
</evidence>
<keyword evidence="1" id="KW-0812">Transmembrane</keyword>
<dbReference type="RefSeq" id="WP_090711914.1">
    <property type="nucleotide sequence ID" value="NZ_FOVM01000007.1"/>
</dbReference>
<sequence>MERLQPRATVGVPVFALALAAGAAALPGVADAVGFLSDSAESFFVLTWLLGWVLLTWSAVVTGVYAAVLGRRSISRRPVYGSEVALTVAAGSFIVLVIAIHPLWETGSAVG</sequence>
<accession>A0A1I5CR41</accession>